<evidence type="ECO:0000256" key="2">
    <source>
        <dbReference type="ARBA" id="ARBA00022679"/>
    </source>
</evidence>
<keyword evidence="5" id="KW-0255">Endonuclease</keyword>
<dbReference type="AlphaFoldDB" id="A0A0G4HAE2"/>
<keyword evidence="2" id="KW-0808">Transferase</keyword>
<evidence type="ECO:0000256" key="5">
    <source>
        <dbReference type="ARBA" id="ARBA00022759"/>
    </source>
</evidence>
<dbReference type="GO" id="GO:0004519">
    <property type="term" value="F:endonuclease activity"/>
    <property type="evidence" value="ECO:0007669"/>
    <property type="project" value="UniProtKB-KW"/>
</dbReference>
<dbReference type="CDD" id="cd01647">
    <property type="entry name" value="RT_LTR"/>
    <property type="match status" value="1"/>
</dbReference>
<keyword evidence="6" id="KW-0378">Hydrolase</keyword>
<evidence type="ECO:0000256" key="6">
    <source>
        <dbReference type="ARBA" id="ARBA00022801"/>
    </source>
</evidence>
<dbReference type="Pfam" id="PF00078">
    <property type="entry name" value="RVT_1"/>
    <property type="match status" value="1"/>
</dbReference>
<dbReference type="InterPro" id="IPR000477">
    <property type="entry name" value="RT_dom"/>
</dbReference>
<dbReference type="Gene3D" id="3.10.10.10">
    <property type="entry name" value="HIV Type 1 Reverse Transcriptase, subunit A, domain 1"/>
    <property type="match status" value="1"/>
</dbReference>
<keyword evidence="3" id="KW-0548">Nucleotidyltransferase</keyword>
<sequence length="576" mass="65725">MQIAQWFRLPWRCRRLGGSGLKVLEETTISLSHPNNPEKKFPHTLLVTADTGYDLVLGQDFLKLKDPVVQYHYRKDRLVVADLPVFHCWYDDRRKPMRVAPLRQIKVTKRSRALLRVDIDGGGEEETVILHQNFPRAHPGLAVPDQIVTVRAGVATIEVLNVSQQDFWLGTESLLTFAKPASRVASVTAVTAVTANVTTSTPPQNLPLPPSLPKVDLSHIPPEVRGKYESLLREHSDLWSRSRFDIGEVRIPTGDAPPIRWNQDRVPYHQRDHVKKEIEAMEEGGVIRKSSSPWAAPVILVKKPDGTTHFCLDFRKLNQATKRDLFPLPRIQETLDRLTGAQVFSVLDYTSGFFQLKMHEADAEKTAFVTLFGLYEFTRMPFGLVNAPSIFQRVMMLLLTGLTRDIALVYIDDIIVFSCSHIEHLRDLREVLGLVRQANLKLKLEKAQIALREVEYLGHSVSFKGIRPSRKNVKKVLEWESSKDRKELRSFLYLCSYYRHFVAGFARLMHPLHELLKPADKEGRPLPFQWGEEAEAIFTELKRRLTTPLILAFPDMSRPFTVKPDACKVSVEGLLT</sequence>
<reference evidence="9" key="1">
    <citation type="submission" date="2014-11" db="EMBL/GenBank/DDBJ databases">
        <authorList>
            <person name="Otto D Thomas"/>
            <person name="Naeem Raeece"/>
        </authorList>
    </citation>
    <scope>NUCLEOTIDE SEQUENCE</scope>
</reference>
<proteinExistence type="predicted"/>
<dbReference type="GO" id="GO:0006508">
    <property type="term" value="P:proteolysis"/>
    <property type="evidence" value="ECO:0007669"/>
    <property type="project" value="UniProtKB-KW"/>
</dbReference>
<keyword evidence="1" id="KW-0645">Protease</keyword>
<dbReference type="PROSITE" id="PS50878">
    <property type="entry name" value="RT_POL"/>
    <property type="match status" value="1"/>
</dbReference>
<dbReference type="GO" id="GO:0003964">
    <property type="term" value="F:RNA-directed DNA polymerase activity"/>
    <property type="evidence" value="ECO:0007669"/>
    <property type="project" value="UniProtKB-KW"/>
</dbReference>
<dbReference type="VEuPathDB" id="CryptoDB:Cvel_893"/>
<dbReference type="PhylomeDB" id="A0A0G4HAE2"/>
<gene>
    <name evidence="9" type="ORF">Cvel_893</name>
</gene>
<evidence type="ECO:0000313" key="9">
    <source>
        <dbReference type="EMBL" id="CEM40742.1"/>
    </source>
</evidence>
<dbReference type="GO" id="GO:0008233">
    <property type="term" value="F:peptidase activity"/>
    <property type="evidence" value="ECO:0007669"/>
    <property type="project" value="UniProtKB-KW"/>
</dbReference>
<evidence type="ECO:0000256" key="3">
    <source>
        <dbReference type="ARBA" id="ARBA00022695"/>
    </source>
</evidence>
<protein>
    <recommendedName>
        <fullName evidence="8">Reverse transcriptase domain-containing protein</fullName>
    </recommendedName>
</protein>
<organism evidence="9">
    <name type="scientific">Chromera velia CCMP2878</name>
    <dbReference type="NCBI Taxonomy" id="1169474"/>
    <lineage>
        <taxon>Eukaryota</taxon>
        <taxon>Sar</taxon>
        <taxon>Alveolata</taxon>
        <taxon>Colpodellida</taxon>
        <taxon>Chromeraceae</taxon>
        <taxon>Chromera</taxon>
    </lineage>
</organism>
<dbReference type="Gene3D" id="3.30.70.270">
    <property type="match status" value="2"/>
</dbReference>
<dbReference type="FunFam" id="3.30.70.270:FF:000020">
    <property type="entry name" value="Transposon Tf2-6 polyprotein-like Protein"/>
    <property type="match status" value="1"/>
</dbReference>
<evidence type="ECO:0000256" key="1">
    <source>
        <dbReference type="ARBA" id="ARBA00022670"/>
    </source>
</evidence>
<dbReference type="PANTHER" id="PTHR37984:SF5">
    <property type="entry name" value="PROTEIN NYNRIN-LIKE"/>
    <property type="match status" value="1"/>
</dbReference>
<dbReference type="InterPro" id="IPR050951">
    <property type="entry name" value="Retrovirus_Pol_polyprotein"/>
</dbReference>
<evidence type="ECO:0000256" key="7">
    <source>
        <dbReference type="ARBA" id="ARBA00022918"/>
    </source>
</evidence>
<dbReference type="EMBL" id="CDMZ01002095">
    <property type="protein sequence ID" value="CEM40742.1"/>
    <property type="molecule type" value="Genomic_DNA"/>
</dbReference>
<dbReference type="InterPro" id="IPR043502">
    <property type="entry name" value="DNA/RNA_pol_sf"/>
</dbReference>
<evidence type="ECO:0000259" key="8">
    <source>
        <dbReference type="PROSITE" id="PS50878"/>
    </source>
</evidence>
<dbReference type="SUPFAM" id="SSF56672">
    <property type="entry name" value="DNA/RNA polymerases"/>
    <property type="match status" value="1"/>
</dbReference>
<keyword evidence="4" id="KW-0540">Nuclease</keyword>
<dbReference type="PANTHER" id="PTHR37984">
    <property type="entry name" value="PROTEIN CBG26694"/>
    <property type="match status" value="1"/>
</dbReference>
<accession>A0A0G4HAE2</accession>
<feature type="domain" description="Reverse transcriptase" evidence="8">
    <location>
        <begin position="282"/>
        <end position="461"/>
    </location>
</feature>
<evidence type="ECO:0000256" key="4">
    <source>
        <dbReference type="ARBA" id="ARBA00022722"/>
    </source>
</evidence>
<dbReference type="FunFam" id="3.10.10.10:FF:000007">
    <property type="entry name" value="Retrovirus-related Pol polyprotein from transposon 17.6-like Protein"/>
    <property type="match status" value="1"/>
</dbReference>
<keyword evidence="7" id="KW-0695">RNA-directed DNA polymerase</keyword>
<name>A0A0G4HAE2_9ALVE</name>
<dbReference type="InterPro" id="IPR043128">
    <property type="entry name" value="Rev_trsase/Diguanyl_cyclase"/>
</dbReference>